<evidence type="ECO:0000313" key="2">
    <source>
        <dbReference type="Proteomes" id="UP000807025"/>
    </source>
</evidence>
<dbReference type="Proteomes" id="UP000807025">
    <property type="component" value="Unassembled WGS sequence"/>
</dbReference>
<organism evidence="1 2">
    <name type="scientific">Pleurotus eryngii</name>
    <name type="common">Boletus of the steppes</name>
    <dbReference type="NCBI Taxonomy" id="5323"/>
    <lineage>
        <taxon>Eukaryota</taxon>
        <taxon>Fungi</taxon>
        <taxon>Dikarya</taxon>
        <taxon>Basidiomycota</taxon>
        <taxon>Agaricomycotina</taxon>
        <taxon>Agaricomycetes</taxon>
        <taxon>Agaricomycetidae</taxon>
        <taxon>Agaricales</taxon>
        <taxon>Pleurotineae</taxon>
        <taxon>Pleurotaceae</taxon>
        <taxon>Pleurotus</taxon>
    </lineage>
</organism>
<protein>
    <submittedName>
        <fullName evidence="1">Uncharacterized protein</fullName>
    </submittedName>
</protein>
<dbReference type="EMBL" id="MU154647">
    <property type="protein sequence ID" value="KAF9490201.1"/>
    <property type="molecule type" value="Genomic_DNA"/>
</dbReference>
<name>A0A9P5ZQV4_PLEER</name>
<dbReference type="AlphaFoldDB" id="A0A9P5ZQV4"/>
<reference evidence="1" key="1">
    <citation type="submission" date="2020-11" db="EMBL/GenBank/DDBJ databases">
        <authorList>
            <consortium name="DOE Joint Genome Institute"/>
            <person name="Ahrendt S."/>
            <person name="Riley R."/>
            <person name="Andreopoulos W."/>
            <person name="Labutti K."/>
            <person name="Pangilinan J."/>
            <person name="Ruiz-Duenas F.J."/>
            <person name="Barrasa J.M."/>
            <person name="Sanchez-Garcia M."/>
            <person name="Camarero S."/>
            <person name="Miyauchi S."/>
            <person name="Serrano A."/>
            <person name="Linde D."/>
            <person name="Babiker R."/>
            <person name="Drula E."/>
            <person name="Ayuso-Fernandez I."/>
            <person name="Pacheco R."/>
            <person name="Padilla G."/>
            <person name="Ferreira P."/>
            <person name="Barriuso J."/>
            <person name="Kellner H."/>
            <person name="Castanera R."/>
            <person name="Alfaro M."/>
            <person name="Ramirez L."/>
            <person name="Pisabarro A.G."/>
            <person name="Kuo A."/>
            <person name="Tritt A."/>
            <person name="Lipzen A."/>
            <person name="He G."/>
            <person name="Yan M."/>
            <person name="Ng V."/>
            <person name="Cullen D."/>
            <person name="Martin F."/>
            <person name="Rosso M.-N."/>
            <person name="Henrissat B."/>
            <person name="Hibbett D."/>
            <person name="Martinez A.T."/>
            <person name="Grigoriev I.V."/>
        </authorList>
    </citation>
    <scope>NUCLEOTIDE SEQUENCE</scope>
    <source>
        <strain evidence="1">ATCC 90797</strain>
    </source>
</reference>
<evidence type="ECO:0000313" key="1">
    <source>
        <dbReference type="EMBL" id="KAF9490201.1"/>
    </source>
</evidence>
<sequence>MAGGRGEDGCGAASAEHTCRTSEAESVGGDASMHDGCPMYVFSGAGCLCGYARRHHRRGGRFEAYFHARVTPSSKVVSKRDGSLLFTLVSTGPSSTLLPPSPLSPPRHQAIIAGGAYVAHRVLMEKKDVVDAPFPRRIRSRIVLSSMTGTSSR</sequence>
<proteinExistence type="predicted"/>
<keyword evidence="2" id="KW-1185">Reference proteome</keyword>
<gene>
    <name evidence="1" type="ORF">BDN71DRAFT_205455</name>
</gene>
<accession>A0A9P5ZQV4</accession>
<comment type="caution">
    <text evidence="1">The sequence shown here is derived from an EMBL/GenBank/DDBJ whole genome shotgun (WGS) entry which is preliminary data.</text>
</comment>